<evidence type="ECO:0000313" key="11">
    <source>
        <dbReference type="Proteomes" id="UP000000998"/>
    </source>
</evidence>
<evidence type="ECO:0000256" key="6">
    <source>
        <dbReference type="ARBA" id="ARBA00023004"/>
    </source>
</evidence>
<reference evidence="11" key="1">
    <citation type="journal article" date="2011" name="Appl. Environ. Microbiol.">
        <title>Genomic potential of Marinobacter aquaeolei, a biogeochemical 'opportunitroph'.</title>
        <authorList>
            <person name="Singer E."/>
            <person name="Webb E.A."/>
            <person name="Nelson W.C."/>
            <person name="Heidelberg J.F."/>
            <person name="Ivanova N."/>
            <person name="Pati A."/>
            <person name="Edwards K.J."/>
        </authorList>
    </citation>
    <scope>NUCLEOTIDE SEQUENCE [LARGE SCALE GENOMIC DNA]</scope>
    <source>
        <strain evidence="11">ATCC 700491 / DSM 11845 / VT8</strain>
    </source>
</reference>
<comment type="function">
    <text evidence="8">Part of the MsrPQ system that repairs oxidized periplasmic proteins containing methionine sulfoxide residues (Met-O), using respiratory chain electrons. Thus protects these proteins from oxidative-stress damage caused by reactive species of oxygen and chlorine generated by the host defense mechanisms. MsrPQ is essential for the maintenance of envelope integrity under bleach stress, rescuing a wide series of structurally unrelated periplasmic proteins from methionine oxidation. MsrQ provides electrons for reduction to the reductase catalytic subunit MsrP, using the quinone pool of the respiratory chain.</text>
</comment>
<name>A1TZ14_MARN8</name>
<gene>
    <name evidence="8" type="primary">msrQ</name>
    <name evidence="10" type="ordered locus">Maqu_0887</name>
</gene>
<comment type="cofactor">
    <cofactor evidence="8">
        <name>heme b</name>
        <dbReference type="ChEBI" id="CHEBI:60344"/>
    </cofactor>
    <text evidence="8">Binds 1 heme b (iron(II)-protoporphyrin IX) group per subunit.</text>
</comment>
<organism evidence="10 11">
    <name type="scientific">Marinobacter nauticus (strain ATCC 700491 / DSM 11845 / VT8)</name>
    <name type="common">Marinobacter aquaeolei</name>
    <dbReference type="NCBI Taxonomy" id="351348"/>
    <lineage>
        <taxon>Bacteria</taxon>
        <taxon>Pseudomonadati</taxon>
        <taxon>Pseudomonadota</taxon>
        <taxon>Gammaproteobacteria</taxon>
        <taxon>Pseudomonadales</taxon>
        <taxon>Marinobacteraceae</taxon>
        <taxon>Marinobacter</taxon>
    </lineage>
</organism>
<dbReference type="AlphaFoldDB" id="A1TZ14"/>
<keyword evidence="8" id="KW-0479">Metal-binding</keyword>
<dbReference type="GO" id="GO:0009055">
    <property type="term" value="F:electron transfer activity"/>
    <property type="evidence" value="ECO:0007669"/>
    <property type="project" value="UniProtKB-UniRule"/>
</dbReference>
<evidence type="ECO:0000256" key="8">
    <source>
        <dbReference type="HAMAP-Rule" id="MF_01207"/>
    </source>
</evidence>
<evidence type="ECO:0000256" key="1">
    <source>
        <dbReference type="ARBA" id="ARBA00004141"/>
    </source>
</evidence>
<feature type="transmembrane region" description="Helical" evidence="8">
    <location>
        <begin position="118"/>
        <end position="134"/>
    </location>
</feature>
<dbReference type="InterPro" id="IPR013130">
    <property type="entry name" value="Fe3_Rdtase_TM_dom"/>
</dbReference>
<dbReference type="InterPro" id="IPR022837">
    <property type="entry name" value="MsrQ-like"/>
</dbReference>
<evidence type="ECO:0000256" key="7">
    <source>
        <dbReference type="ARBA" id="ARBA00023136"/>
    </source>
</evidence>
<keyword evidence="5 8" id="KW-1133">Transmembrane helix</keyword>
<evidence type="ECO:0000256" key="3">
    <source>
        <dbReference type="ARBA" id="ARBA00022617"/>
    </source>
</evidence>
<feature type="transmembrane region" description="Helical" evidence="8">
    <location>
        <begin position="177"/>
        <end position="194"/>
    </location>
</feature>
<dbReference type="STRING" id="351348.Maqu_0887"/>
<dbReference type="GO" id="GO:0030091">
    <property type="term" value="P:protein repair"/>
    <property type="evidence" value="ECO:0007669"/>
    <property type="project" value="UniProtKB-UniRule"/>
</dbReference>
<protein>
    <recommendedName>
        <fullName evidence="8">Protein-methionine-sulfoxide reductase heme-binding subunit MsrQ</fullName>
    </recommendedName>
    <alternativeName>
        <fullName evidence="8">Flavocytochrome MsrQ</fullName>
    </alternativeName>
</protein>
<keyword evidence="8" id="KW-0997">Cell inner membrane</keyword>
<feature type="domain" description="Ferric oxidoreductase" evidence="9">
    <location>
        <begin position="51"/>
        <end position="162"/>
    </location>
</feature>
<keyword evidence="6 8" id="KW-0408">Iron</keyword>
<dbReference type="GO" id="GO:0005886">
    <property type="term" value="C:plasma membrane"/>
    <property type="evidence" value="ECO:0007669"/>
    <property type="project" value="UniProtKB-SubCell"/>
</dbReference>
<comment type="cofactor">
    <cofactor evidence="8">
        <name>FMN</name>
        <dbReference type="ChEBI" id="CHEBI:58210"/>
    </cofactor>
    <text evidence="8">Binds 1 FMN per subunit.</text>
</comment>
<evidence type="ECO:0000256" key="5">
    <source>
        <dbReference type="ARBA" id="ARBA00022989"/>
    </source>
</evidence>
<feature type="transmembrane region" description="Helical" evidence="8">
    <location>
        <begin position="86"/>
        <end position="106"/>
    </location>
</feature>
<evidence type="ECO:0000256" key="4">
    <source>
        <dbReference type="ARBA" id="ARBA00022692"/>
    </source>
</evidence>
<dbReference type="PANTHER" id="PTHR36964:SF1">
    <property type="entry name" value="PROTEIN-METHIONINE-SULFOXIDE REDUCTASE HEME-BINDING SUBUNIT MSRQ"/>
    <property type="match status" value="1"/>
</dbReference>
<dbReference type="eggNOG" id="COG2717">
    <property type="taxonomic scope" value="Bacteria"/>
</dbReference>
<evidence type="ECO:0000313" key="10">
    <source>
        <dbReference type="EMBL" id="ABM17983.1"/>
    </source>
</evidence>
<keyword evidence="2 8" id="KW-0813">Transport</keyword>
<dbReference type="GO" id="GO:0016679">
    <property type="term" value="F:oxidoreductase activity, acting on diphenols and related substances as donors"/>
    <property type="evidence" value="ECO:0007669"/>
    <property type="project" value="TreeGrafter"/>
</dbReference>
<dbReference type="HOGENOM" id="CLU_080662_0_1_6"/>
<keyword evidence="8" id="KW-0288">FMN</keyword>
<keyword evidence="7 8" id="KW-0472">Membrane</keyword>
<accession>A1TZ14</accession>
<dbReference type="EMBL" id="CP000514">
    <property type="protein sequence ID" value="ABM17983.1"/>
    <property type="molecule type" value="Genomic_DNA"/>
</dbReference>
<keyword evidence="8" id="KW-1003">Cell membrane</keyword>
<dbReference type="GO" id="GO:0046872">
    <property type="term" value="F:metal ion binding"/>
    <property type="evidence" value="ECO:0007669"/>
    <property type="project" value="UniProtKB-KW"/>
</dbReference>
<comment type="subcellular location">
    <subcellularLocation>
        <location evidence="8">Cell inner membrane</location>
        <topology evidence="8">Multi-pass membrane protein</topology>
    </subcellularLocation>
    <subcellularLocation>
        <location evidence="1">Membrane</location>
        <topology evidence="1">Multi-pass membrane protein</topology>
    </subcellularLocation>
</comment>
<dbReference type="PANTHER" id="PTHR36964">
    <property type="entry name" value="PROTEIN-METHIONINE-SULFOXIDE REDUCTASE HEME-BINDING SUBUNIT MSRQ"/>
    <property type="match status" value="1"/>
</dbReference>
<comment type="similarity">
    <text evidence="8">Belongs to the MsrQ family.</text>
</comment>
<dbReference type="HAMAP" id="MF_01207">
    <property type="entry name" value="MsrQ"/>
    <property type="match status" value="1"/>
</dbReference>
<keyword evidence="8" id="KW-0285">Flavoprotein</keyword>
<comment type="subunit">
    <text evidence="8">Heterodimer of a catalytic subunit (MsrP) and a heme-binding subunit (MsrQ).</text>
</comment>
<dbReference type="GO" id="GO:0010181">
    <property type="term" value="F:FMN binding"/>
    <property type="evidence" value="ECO:0007669"/>
    <property type="project" value="UniProtKB-UniRule"/>
</dbReference>
<dbReference type="KEGG" id="maq:Maqu_0887"/>
<dbReference type="Proteomes" id="UP000000998">
    <property type="component" value="Chromosome"/>
</dbReference>
<keyword evidence="4 8" id="KW-0812">Transmembrane</keyword>
<feature type="transmembrane region" description="Helical" evidence="8">
    <location>
        <begin position="12"/>
        <end position="34"/>
    </location>
</feature>
<keyword evidence="3 8" id="KW-0349">Heme</keyword>
<proteinExistence type="inferred from homology"/>
<evidence type="ECO:0000256" key="2">
    <source>
        <dbReference type="ARBA" id="ARBA00022448"/>
    </source>
</evidence>
<dbReference type="GO" id="GO:0020037">
    <property type="term" value="F:heme binding"/>
    <property type="evidence" value="ECO:0007669"/>
    <property type="project" value="UniProtKB-UniRule"/>
</dbReference>
<dbReference type="Pfam" id="PF01794">
    <property type="entry name" value="Ferric_reduct"/>
    <property type="match status" value="1"/>
</dbReference>
<feature type="transmembrane region" description="Helical" evidence="8">
    <location>
        <begin position="154"/>
        <end position="171"/>
    </location>
</feature>
<evidence type="ECO:0000259" key="9">
    <source>
        <dbReference type="Pfam" id="PF01794"/>
    </source>
</evidence>
<sequence>MMASKASRQFPYAPVKVLVFLSCLIPLALIGWGIQSGNLGPDPGQTITEALGIAAFQFLLITLLISPLRKITGWAGWLRFRRMLGLYAFFYAALHVLAFLQFILGWFDLWATFTKRPYIIAGGLAFLLMAPLAATSTRGMMKRMGRGWKPLHRLIYCSALLAWFHFLWQARSDVTEMMIYGLALAVLLGARVYWSGFSTLIPLRKA</sequence>
<feature type="transmembrane region" description="Helical" evidence="8">
    <location>
        <begin position="46"/>
        <end position="65"/>
    </location>
</feature>
<keyword evidence="8" id="KW-0249">Electron transport</keyword>